<keyword evidence="1" id="KW-0812">Transmembrane</keyword>
<dbReference type="PANTHER" id="PTHR31600:SF2">
    <property type="entry name" value="GAMETE ENRICHED GENE 10 PROTEIN-RELATED"/>
    <property type="match status" value="1"/>
</dbReference>
<reference evidence="3 4" key="1">
    <citation type="submission" date="2020-02" db="EMBL/GenBank/DDBJ databases">
        <title>Draft genome sequence of Haematococcus lacustris strain NIES-144.</title>
        <authorList>
            <person name="Morimoto D."/>
            <person name="Nakagawa S."/>
            <person name="Yoshida T."/>
            <person name="Sawayama S."/>
        </authorList>
    </citation>
    <scope>NUCLEOTIDE SEQUENCE [LARGE SCALE GENOMIC DNA]</scope>
    <source>
        <strain evidence="3 4">NIES-144</strain>
    </source>
</reference>
<comment type="caution">
    <text evidence="3">The sequence shown here is derived from an EMBL/GenBank/DDBJ whole genome shotgun (WGS) entry which is preliminary data.</text>
</comment>
<evidence type="ECO:0000256" key="2">
    <source>
        <dbReference type="SAM" id="SignalP"/>
    </source>
</evidence>
<dbReference type="EMBL" id="BLLF01003412">
    <property type="protein sequence ID" value="GFH27265.1"/>
    <property type="molecule type" value="Genomic_DNA"/>
</dbReference>
<keyword evidence="1" id="KW-0472">Membrane</keyword>
<evidence type="ECO:0000256" key="1">
    <source>
        <dbReference type="SAM" id="Phobius"/>
    </source>
</evidence>
<keyword evidence="1" id="KW-1133">Transmembrane helix</keyword>
<organism evidence="3 4">
    <name type="scientific">Haematococcus lacustris</name>
    <name type="common">Green alga</name>
    <name type="synonym">Haematococcus pluvialis</name>
    <dbReference type="NCBI Taxonomy" id="44745"/>
    <lineage>
        <taxon>Eukaryota</taxon>
        <taxon>Viridiplantae</taxon>
        <taxon>Chlorophyta</taxon>
        <taxon>core chlorophytes</taxon>
        <taxon>Chlorophyceae</taxon>
        <taxon>CS clade</taxon>
        <taxon>Chlamydomonadales</taxon>
        <taxon>Haematococcaceae</taxon>
        <taxon>Haematococcus</taxon>
    </lineage>
</organism>
<feature type="chain" id="PRO_5025584473" description="Phosphatidylinositol-glycan biosynthesis class X protein" evidence="2">
    <location>
        <begin position="33"/>
        <end position="660"/>
    </location>
</feature>
<evidence type="ECO:0008006" key="5">
    <source>
        <dbReference type="Google" id="ProtNLM"/>
    </source>
</evidence>
<evidence type="ECO:0000313" key="4">
    <source>
        <dbReference type="Proteomes" id="UP000485058"/>
    </source>
</evidence>
<protein>
    <recommendedName>
        <fullName evidence="5">Phosphatidylinositol-glycan biosynthesis class X protein</fullName>
    </recommendedName>
</protein>
<accession>A0A699ZYT3</accession>
<feature type="non-terminal residue" evidence="3">
    <location>
        <position position="660"/>
    </location>
</feature>
<keyword evidence="4" id="KW-1185">Reference proteome</keyword>
<dbReference type="InterPro" id="IPR052994">
    <property type="entry name" value="Tiny_macrocysts_regulators"/>
</dbReference>
<feature type="signal peptide" evidence="2">
    <location>
        <begin position="1"/>
        <end position="32"/>
    </location>
</feature>
<proteinExistence type="predicted"/>
<feature type="non-terminal residue" evidence="3">
    <location>
        <position position="1"/>
    </location>
</feature>
<feature type="transmembrane region" description="Helical" evidence="1">
    <location>
        <begin position="584"/>
        <end position="608"/>
    </location>
</feature>
<keyword evidence="2" id="KW-0732">Signal</keyword>
<gene>
    <name evidence="3" type="ORF">HaLaN_25561</name>
</gene>
<evidence type="ECO:0000313" key="3">
    <source>
        <dbReference type="EMBL" id="GFH27265.1"/>
    </source>
</evidence>
<dbReference type="Proteomes" id="UP000485058">
    <property type="component" value="Unassembled WGS sequence"/>
</dbReference>
<dbReference type="AlphaFoldDB" id="A0A699ZYT3"/>
<dbReference type="PANTHER" id="PTHR31600">
    <property type="entry name" value="TINY MACROCYSTS PROTEIN B-RELATED"/>
    <property type="match status" value="1"/>
</dbReference>
<sequence length="660" mass="72631">MLDRTMYSWLRCRWGATSVLLVLSLASAPVRASILEALAAVEASAPATLLDAFDSFSKFEYEYECPDSKRQLAVPIEPLYGAVRHPAAITCNREGTAVTDMSLITSLKHLVLSSNPRDAAPTHQRFLFDLGASHWNDLSQSALIGLYSKRGIFFDRHLMWEAENNSGADVMKDVPRSEHHSYQYFNIPAVADINDPGNPLNIVLRITKPHDFVALKLDIDHAPTEASFIQQILDNPELSSRVDELFWEAHFNVPPLIKCCWREGADLSMGFSKSHHLSTVGTVAAASAKPDSDKPEVQLRWAITPWAQRKEFCLPGCCLDMLMAVLSGGPGTMTQRVASMSRHVASGIQCARMMPGHRGMTQGLAGMMRAITLVVRRSHVALLRWGFKSHPAKKPNLRLEGVAMCKGSSRLVSIPSMAQRMADTGSSAQIVEPDSNDAQEVQEPVLGGLFGVLFAVPRLASALLAHCQPSLRVDHRPRQQGVAGIFLPIPELLHVSTRVHLLPRLHVHSGRLLVCQPCAMYMGVTQLPAEQVRSLLDIASVTLFLIALDCQYFAVPDSQLHYNQEFPDVCESYISHGSSFNTEAVSLCFFVSPYFTTYTLYFTCCPWLPAAVDCWGMPHIIHASVAAIAVGLFVVLATIFTAAEVELNPVSRNLLGMPHS</sequence>
<feature type="transmembrane region" description="Helical" evidence="1">
    <location>
        <begin position="620"/>
        <end position="643"/>
    </location>
</feature>
<name>A0A699ZYT3_HAELA</name>